<sequence>MSRKNKSITMNRNGAIGDFSDFAPQKLSVDDIVAKSLGNPGFSEPRPPRTVLDIDSSYSLVRYHLGSDELRNDLEAARIDHSVSYDRAPLTALFGLKDSKGNLEALFDVIDDSKDGGPKIAYWYAAQEQSVPTDVVVSCLTYLDVPASWRAGADAKLAYLFDVYWDTENGGWEVRDARHLVKVSFVRQCFATRPILTETVDVFVLPSPEYLLDDPDREKAYWAKDYYREAGWAELDRLSPSLRPGFSSWSTAAASPPQMVKVVNNALDEDIARLTEPSSPKAGEVPIVNGPQAK</sequence>
<proteinExistence type="predicted"/>
<evidence type="ECO:0000313" key="3">
    <source>
        <dbReference type="Proteomes" id="UP000219068"/>
    </source>
</evidence>
<organism evidence="2 3">
    <name type="scientific">Thalassospira xiamenensis</name>
    <dbReference type="NCBI Taxonomy" id="220697"/>
    <lineage>
        <taxon>Bacteria</taxon>
        <taxon>Pseudomonadati</taxon>
        <taxon>Pseudomonadota</taxon>
        <taxon>Alphaproteobacteria</taxon>
        <taxon>Rhodospirillales</taxon>
        <taxon>Thalassospiraceae</taxon>
        <taxon>Thalassospira</taxon>
    </lineage>
</organism>
<protein>
    <submittedName>
        <fullName evidence="2">Uncharacterized protein</fullName>
    </submittedName>
</protein>
<dbReference type="AlphaFoldDB" id="A0A285THH8"/>
<dbReference type="RefSeq" id="WP_097052205.1">
    <property type="nucleotide sequence ID" value="NZ_OBMM01000003.1"/>
</dbReference>
<dbReference type="Proteomes" id="UP000219068">
    <property type="component" value="Unassembled WGS sequence"/>
</dbReference>
<evidence type="ECO:0000313" key="2">
    <source>
        <dbReference type="EMBL" id="SOC21502.1"/>
    </source>
</evidence>
<name>A0A285THH8_9PROT</name>
<dbReference type="EMBL" id="OBMM01000003">
    <property type="protein sequence ID" value="SOC21502.1"/>
    <property type="molecule type" value="Genomic_DNA"/>
</dbReference>
<feature type="region of interest" description="Disordered" evidence="1">
    <location>
        <begin position="274"/>
        <end position="294"/>
    </location>
</feature>
<accession>A0A285THH8</accession>
<gene>
    <name evidence="2" type="ORF">SAMN05428964_103423</name>
</gene>
<evidence type="ECO:0000256" key="1">
    <source>
        <dbReference type="SAM" id="MobiDB-lite"/>
    </source>
</evidence>
<reference evidence="2 3" key="1">
    <citation type="submission" date="2017-08" db="EMBL/GenBank/DDBJ databases">
        <authorList>
            <person name="de Groot N.N."/>
        </authorList>
    </citation>
    <scope>NUCLEOTIDE SEQUENCE [LARGE SCALE GENOMIC DNA]</scope>
    <source>
        <strain evidence="2 3">USBA 78</strain>
    </source>
</reference>